<reference evidence="9 10" key="1">
    <citation type="submission" date="2020-09" db="EMBL/GenBank/DDBJ databases">
        <title>The genome sequence of type strain Labrenzia polysiphoniae KACC 19711.</title>
        <authorList>
            <person name="Liu Y."/>
        </authorList>
    </citation>
    <scope>NUCLEOTIDE SEQUENCE [LARGE SCALE GENOMIC DNA]</scope>
    <source>
        <strain evidence="9 10">KACC 19711</strain>
    </source>
</reference>
<feature type="domain" description="HAMP" evidence="8">
    <location>
        <begin position="487"/>
        <end position="540"/>
    </location>
</feature>
<sequence length="836" mass="88689">MLLKRASKRPEPASEPAQEATEKKSRFSLQVSVKTQFLGGLAVMLVCALGVGASGLFAAWQVQTTVRTAKEASEIQGQLPGLLKGVSEFELTGSPEAASAVRSNISTITSRTDSLAIIAPDQASDLAGMATDLNTSFEGLAVTRQERDDAVAELDQLTSELVDKANVAFDGIGALLERRAAVAMVNEGTLHKLSGVVPRMSSIRVGVVVLQKDLPTVARVPEPKIVKSVLDQISKLEKDAKAVRRAVKTDETKALVKDLQKNTKALTKAVKDHANGGAVAFGIDPFGPRLSTLSKQIDQLAEAVDRPMKAMTLDLKAFSEESTALAFLSTNTQTLARSAFAMKSLYANYLKQPDETTAGLLVEEASLILTVSEKMAKTKSEALVVTHDAEVEGTLKGAVTPLLNTADAVAEQLANVFARVAEVETELKAADTAFIAAVTDLAQTARVISSRSGELAVASGQTAQIEITLALVAAVLISGFLAYMLSRSIITPLRGLTVAMGRLREGDTDLSIPAENRKDEIGDMARAVGTFCEREQERHRLEAEQHANAEATRQRQQRVDALVSTFRQDIELGLSSVSSNMKQLEDTAELLTSIAGNTSTRSEEVSQASREATDNVQTVAAATEELTASVGEVGRQVNDTLEQVEEATAATRTSTEQVLGLSEAAQRIGDVVSLIQEIAKQTNLLALNATIEAARAGEAGKGFAVVASEVKQLAEQTASATDEISSHISEIQDSTQSAADAITGIMSMMTRVNETASAMAGSVEQQSSATAEISTSIGQAAERTSNVTTNMRQVSQQSSETNQSAVQVEQVTEDATQQLDELTNRIETFLNDVAAA</sequence>
<evidence type="ECO:0000256" key="1">
    <source>
        <dbReference type="ARBA" id="ARBA00023224"/>
    </source>
</evidence>
<keyword evidence="6" id="KW-1133">Transmembrane helix</keyword>
<dbReference type="PRINTS" id="PR00260">
    <property type="entry name" value="CHEMTRNSDUCR"/>
</dbReference>
<dbReference type="Gene3D" id="1.10.287.950">
    <property type="entry name" value="Methyl-accepting chemotaxis protein"/>
    <property type="match status" value="1"/>
</dbReference>
<feature type="region of interest" description="Disordered" evidence="5">
    <location>
        <begin position="1"/>
        <end position="25"/>
    </location>
</feature>
<dbReference type="PANTHER" id="PTHR32089">
    <property type="entry name" value="METHYL-ACCEPTING CHEMOTAXIS PROTEIN MCPB"/>
    <property type="match status" value="1"/>
</dbReference>
<keyword evidence="1 3" id="KW-0807">Transducer</keyword>
<feature type="coiled-coil region" evidence="4">
    <location>
        <begin position="805"/>
        <end position="832"/>
    </location>
</feature>
<proteinExistence type="inferred from homology"/>
<dbReference type="SUPFAM" id="SSF58104">
    <property type="entry name" value="Methyl-accepting chemotaxis protein (MCP) signaling domain"/>
    <property type="match status" value="1"/>
</dbReference>
<evidence type="ECO:0000313" key="9">
    <source>
        <dbReference type="EMBL" id="MBD8876135.1"/>
    </source>
</evidence>
<evidence type="ECO:0000256" key="3">
    <source>
        <dbReference type="PROSITE-ProRule" id="PRU00284"/>
    </source>
</evidence>
<evidence type="ECO:0000313" key="10">
    <source>
        <dbReference type="Proteomes" id="UP000615687"/>
    </source>
</evidence>
<dbReference type="PROSITE" id="PS50111">
    <property type="entry name" value="CHEMOTAXIS_TRANSDUC_2"/>
    <property type="match status" value="1"/>
</dbReference>
<dbReference type="SMART" id="SM00304">
    <property type="entry name" value="HAMP"/>
    <property type="match status" value="2"/>
</dbReference>
<evidence type="ECO:0000259" key="7">
    <source>
        <dbReference type="PROSITE" id="PS50111"/>
    </source>
</evidence>
<dbReference type="Pfam" id="PF00672">
    <property type="entry name" value="HAMP"/>
    <property type="match status" value="1"/>
</dbReference>
<evidence type="ECO:0000256" key="6">
    <source>
        <dbReference type="SAM" id="Phobius"/>
    </source>
</evidence>
<evidence type="ECO:0000256" key="5">
    <source>
        <dbReference type="SAM" id="MobiDB-lite"/>
    </source>
</evidence>
<keyword evidence="6" id="KW-0812">Transmembrane</keyword>
<accession>A0ABR9C8B6</accession>
<keyword evidence="10" id="KW-1185">Reference proteome</keyword>
<comment type="similarity">
    <text evidence="2">Belongs to the methyl-accepting chemotaxis (MCP) protein family.</text>
</comment>
<dbReference type="SMART" id="SM00283">
    <property type="entry name" value="MA"/>
    <property type="match status" value="1"/>
</dbReference>
<dbReference type="Proteomes" id="UP000615687">
    <property type="component" value="Unassembled WGS sequence"/>
</dbReference>
<dbReference type="PANTHER" id="PTHR32089:SF112">
    <property type="entry name" value="LYSOZYME-LIKE PROTEIN-RELATED"/>
    <property type="match status" value="1"/>
</dbReference>
<feature type="region of interest" description="Disordered" evidence="5">
    <location>
        <begin position="782"/>
        <end position="805"/>
    </location>
</feature>
<keyword evidence="6" id="KW-0472">Membrane</keyword>
<dbReference type="Pfam" id="PF00015">
    <property type="entry name" value="MCPsignal"/>
    <property type="match status" value="1"/>
</dbReference>
<organism evidence="9 10">
    <name type="scientific">Roseibium polysiphoniae</name>
    <dbReference type="NCBI Taxonomy" id="2571221"/>
    <lineage>
        <taxon>Bacteria</taxon>
        <taxon>Pseudomonadati</taxon>
        <taxon>Pseudomonadota</taxon>
        <taxon>Alphaproteobacteria</taxon>
        <taxon>Hyphomicrobiales</taxon>
        <taxon>Stappiaceae</taxon>
        <taxon>Roseibium</taxon>
    </lineage>
</organism>
<dbReference type="RefSeq" id="WP_192108630.1">
    <property type="nucleotide sequence ID" value="NZ_JACYXJ010000003.1"/>
</dbReference>
<dbReference type="InterPro" id="IPR004090">
    <property type="entry name" value="Chemotax_Me-accpt_rcpt"/>
</dbReference>
<protein>
    <submittedName>
        <fullName evidence="9">Methyl-accepting chemotaxis protein</fullName>
    </submittedName>
</protein>
<dbReference type="InterPro" id="IPR003660">
    <property type="entry name" value="HAMP_dom"/>
</dbReference>
<feature type="transmembrane region" description="Helical" evidence="6">
    <location>
        <begin position="37"/>
        <end position="60"/>
    </location>
</feature>
<dbReference type="CDD" id="cd06225">
    <property type="entry name" value="HAMP"/>
    <property type="match status" value="1"/>
</dbReference>
<dbReference type="EMBL" id="JACYXJ010000003">
    <property type="protein sequence ID" value="MBD8876135.1"/>
    <property type="molecule type" value="Genomic_DNA"/>
</dbReference>
<name>A0ABR9C8B6_9HYPH</name>
<dbReference type="InterPro" id="IPR004089">
    <property type="entry name" value="MCPsignal_dom"/>
</dbReference>
<feature type="domain" description="Methyl-accepting transducer" evidence="7">
    <location>
        <begin position="566"/>
        <end position="809"/>
    </location>
</feature>
<evidence type="ECO:0000256" key="2">
    <source>
        <dbReference type="ARBA" id="ARBA00029447"/>
    </source>
</evidence>
<feature type="coiled-coil region" evidence="4">
    <location>
        <begin position="226"/>
        <end position="253"/>
    </location>
</feature>
<keyword evidence="4" id="KW-0175">Coiled coil</keyword>
<dbReference type="PROSITE" id="PS50885">
    <property type="entry name" value="HAMP"/>
    <property type="match status" value="1"/>
</dbReference>
<gene>
    <name evidence="9" type="ORF">IG617_07545</name>
</gene>
<evidence type="ECO:0000259" key="8">
    <source>
        <dbReference type="PROSITE" id="PS50885"/>
    </source>
</evidence>
<dbReference type="Gene3D" id="6.10.340.10">
    <property type="match status" value="1"/>
</dbReference>
<comment type="caution">
    <text evidence="9">The sequence shown here is derived from an EMBL/GenBank/DDBJ whole genome shotgun (WGS) entry which is preliminary data.</text>
</comment>
<evidence type="ECO:0000256" key="4">
    <source>
        <dbReference type="SAM" id="Coils"/>
    </source>
</evidence>